<dbReference type="InParanoid" id="A0A4S2MMS2"/>
<dbReference type="AlphaFoldDB" id="A0A4S2MMS2"/>
<reference evidence="1 2" key="1">
    <citation type="submission" date="2019-04" db="EMBL/GenBank/DDBJ databases">
        <title>Comparative genomics and transcriptomics to analyze fruiting body development in filamentous ascomycetes.</title>
        <authorList>
            <consortium name="DOE Joint Genome Institute"/>
            <person name="Lutkenhaus R."/>
            <person name="Traeger S."/>
            <person name="Breuer J."/>
            <person name="Kuo A."/>
            <person name="Lipzen A."/>
            <person name="Pangilinan J."/>
            <person name="Dilworth D."/>
            <person name="Sandor L."/>
            <person name="Poggeler S."/>
            <person name="Barry K."/>
            <person name="Grigoriev I.V."/>
            <person name="Nowrousian M."/>
        </authorList>
    </citation>
    <scope>NUCLEOTIDE SEQUENCE [LARGE SCALE GENOMIC DNA]</scope>
    <source>
        <strain evidence="1 2">CBS 389.68</strain>
    </source>
</reference>
<proteinExistence type="predicted"/>
<organism evidence="1 2">
    <name type="scientific">Ascodesmis nigricans</name>
    <dbReference type="NCBI Taxonomy" id="341454"/>
    <lineage>
        <taxon>Eukaryota</taxon>
        <taxon>Fungi</taxon>
        <taxon>Dikarya</taxon>
        <taxon>Ascomycota</taxon>
        <taxon>Pezizomycotina</taxon>
        <taxon>Pezizomycetes</taxon>
        <taxon>Pezizales</taxon>
        <taxon>Ascodesmidaceae</taxon>
        <taxon>Ascodesmis</taxon>
    </lineage>
</organism>
<keyword evidence="2" id="KW-1185">Reference proteome</keyword>
<dbReference type="Proteomes" id="UP000298138">
    <property type="component" value="Unassembled WGS sequence"/>
</dbReference>
<sequence>MSSSIGSSSTSSTFRSPFGFIDRFLSPLRRAIYNAPKCPLPIDLPPPNGTPRFPNNDFSEELARFEKAAKHLLPLLKQLDRPPAHIAALGPDVAAMVSFNEAVAFSRAPQPADLDPLHHHHIHRIEHHITHLLSHLRHETSNLIANANLQNACKCHAETEALEKRLRNLQDEVSR</sequence>
<protein>
    <submittedName>
        <fullName evidence="1">Uncharacterized protein</fullName>
    </submittedName>
</protein>
<dbReference type="EMBL" id="ML220142">
    <property type="protein sequence ID" value="TGZ78411.1"/>
    <property type="molecule type" value="Genomic_DNA"/>
</dbReference>
<evidence type="ECO:0000313" key="1">
    <source>
        <dbReference type="EMBL" id="TGZ78411.1"/>
    </source>
</evidence>
<name>A0A4S2MMS2_9PEZI</name>
<accession>A0A4S2MMS2</accession>
<gene>
    <name evidence="1" type="ORF">EX30DRAFT_160732</name>
</gene>
<evidence type="ECO:0000313" key="2">
    <source>
        <dbReference type="Proteomes" id="UP000298138"/>
    </source>
</evidence>